<feature type="compositionally biased region" description="Basic and acidic residues" evidence="1">
    <location>
        <begin position="92"/>
        <end position="103"/>
    </location>
</feature>
<comment type="caution">
    <text evidence="2">The sequence shown here is derived from an EMBL/GenBank/DDBJ whole genome shotgun (WGS) entry which is preliminary data.</text>
</comment>
<evidence type="ECO:0000313" key="2">
    <source>
        <dbReference type="EMBL" id="CZS98680.1"/>
    </source>
</evidence>
<proteinExistence type="predicted"/>
<evidence type="ECO:0000256" key="1">
    <source>
        <dbReference type="SAM" id="MobiDB-lite"/>
    </source>
</evidence>
<feature type="compositionally biased region" description="Basic and acidic residues" evidence="1">
    <location>
        <begin position="1"/>
        <end position="30"/>
    </location>
</feature>
<dbReference type="InParanoid" id="A0A1E1KKZ1"/>
<dbReference type="Gene3D" id="6.10.250.2440">
    <property type="match status" value="2"/>
</dbReference>
<dbReference type="Pfam" id="PF04119">
    <property type="entry name" value="HSP9_HSP12"/>
    <property type="match status" value="1"/>
</dbReference>
<dbReference type="EMBL" id="FJUW01000015">
    <property type="protein sequence ID" value="CZS98680.1"/>
    <property type="molecule type" value="Genomic_DNA"/>
</dbReference>
<feature type="region of interest" description="Disordered" evidence="1">
    <location>
        <begin position="1"/>
        <end position="103"/>
    </location>
</feature>
<protein>
    <submittedName>
        <fullName evidence="2">Related to HSP12 Heat shock protein</fullName>
    </submittedName>
</protein>
<dbReference type="Proteomes" id="UP000178129">
    <property type="component" value="Unassembled WGS sequence"/>
</dbReference>
<evidence type="ECO:0000313" key="3">
    <source>
        <dbReference type="Proteomes" id="UP000178129"/>
    </source>
</evidence>
<keyword evidence="2" id="KW-0346">Stress response</keyword>
<organism evidence="2 3">
    <name type="scientific">Rhynchosporium graminicola</name>
    <dbReference type="NCBI Taxonomy" id="2792576"/>
    <lineage>
        <taxon>Eukaryota</taxon>
        <taxon>Fungi</taxon>
        <taxon>Dikarya</taxon>
        <taxon>Ascomycota</taxon>
        <taxon>Pezizomycotina</taxon>
        <taxon>Leotiomycetes</taxon>
        <taxon>Helotiales</taxon>
        <taxon>Ploettnerulaceae</taxon>
        <taxon>Rhynchosporium</taxon>
    </lineage>
</organism>
<reference evidence="3" key="1">
    <citation type="submission" date="2016-03" db="EMBL/GenBank/DDBJ databases">
        <authorList>
            <person name="Ploux O."/>
        </authorList>
    </citation>
    <scope>NUCLEOTIDE SEQUENCE [LARGE SCALE GENOMIC DNA]</scope>
    <source>
        <strain evidence="3">UK7</strain>
    </source>
</reference>
<keyword evidence="3" id="KW-1185">Reference proteome</keyword>
<gene>
    <name evidence="2" type="ORF">RCO7_06400</name>
</gene>
<dbReference type="AlphaFoldDB" id="A0A1E1KKZ1"/>
<dbReference type="PIRSF" id="PIRSF002590">
    <property type="entry name" value="HSP9/HSP12_fun"/>
    <property type="match status" value="1"/>
</dbReference>
<feature type="compositionally biased region" description="Polar residues" evidence="1">
    <location>
        <begin position="45"/>
        <end position="66"/>
    </location>
</feature>
<dbReference type="InterPro" id="IPR007250">
    <property type="entry name" value="HSP9_HSP12"/>
</dbReference>
<sequence length="103" mass="10584">MSDLGRKDLSSQVGEKVKPDSSKTTTEKVGENLSGAGDKVAAAVQPNSEKSTTQKAGDSVRGNTDSAQKEGGGIIDNISKTVSDTVDSVTGKTDDAAKKNDLK</sequence>
<feature type="compositionally biased region" description="Polar residues" evidence="1">
    <location>
        <begin position="78"/>
        <end position="91"/>
    </location>
</feature>
<accession>A0A1E1KKZ1</accession>
<name>A0A1E1KKZ1_9HELO</name>
<dbReference type="STRING" id="914237.A0A1E1KKZ1"/>